<proteinExistence type="predicted"/>
<organism evidence="2 3">
    <name type="scientific">Triparma strigata</name>
    <dbReference type="NCBI Taxonomy" id="1606541"/>
    <lineage>
        <taxon>Eukaryota</taxon>
        <taxon>Sar</taxon>
        <taxon>Stramenopiles</taxon>
        <taxon>Ochrophyta</taxon>
        <taxon>Bolidophyceae</taxon>
        <taxon>Parmales</taxon>
        <taxon>Triparmaceae</taxon>
        <taxon>Triparma</taxon>
    </lineage>
</organism>
<evidence type="ECO:0000256" key="1">
    <source>
        <dbReference type="SAM" id="MobiDB-lite"/>
    </source>
</evidence>
<keyword evidence="3" id="KW-1185">Reference proteome</keyword>
<accession>A0A9W7EDL3</accession>
<protein>
    <submittedName>
        <fullName evidence="2">Uncharacterized protein</fullName>
    </submittedName>
</protein>
<name>A0A9W7EDL3_9STRA</name>
<dbReference type="AlphaFoldDB" id="A0A9W7EDL3"/>
<comment type="caution">
    <text evidence="2">The sequence shown here is derived from an EMBL/GenBank/DDBJ whole genome shotgun (WGS) entry which is preliminary data.</text>
</comment>
<evidence type="ECO:0000313" key="3">
    <source>
        <dbReference type="Proteomes" id="UP001165085"/>
    </source>
</evidence>
<gene>
    <name evidence="2" type="ORF">TrST_g652</name>
</gene>
<sequence length="99" mass="11037">MSNPLTAWVQSGMTSPTTRQSQHDLRILKNSTNAASLNSEWNLPVRSDAFLTDSLDPHTVRIKEEVVKVRRLGKNVLNDAVRQAEEDVVAKRVEGINGK</sequence>
<dbReference type="Proteomes" id="UP001165085">
    <property type="component" value="Unassembled WGS sequence"/>
</dbReference>
<feature type="compositionally biased region" description="Polar residues" evidence="1">
    <location>
        <begin position="1"/>
        <end position="20"/>
    </location>
</feature>
<evidence type="ECO:0000313" key="2">
    <source>
        <dbReference type="EMBL" id="GMH74853.1"/>
    </source>
</evidence>
<reference evidence="3" key="1">
    <citation type="journal article" date="2023" name="Commun. Biol.">
        <title>Genome analysis of Parmales, the sister group of diatoms, reveals the evolutionary specialization of diatoms from phago-mixotrophs to photoautotrophs.</title>
        <authorList>
            <person name="Ban H."/>
            <person name="Sato S."/>
            <person name="Yoshikawa S."/>
            <person name="Yamada K."/>
            <person name="Nakamura Y."/>
            <person name="Ichinomiya M."/>
            <person name="Sato N."/>
            <person name="Blanc-Mathieu R."/>
            <person name="Endo H."/>
            <person name="Kuwata A."/>
            <person name="Ogata H."/>
        </authorList>
    </citation>
    <scope>NUCLEOTIDE SEQUENCE [LARGE SCALE GENOMIC DNA]</scope>
    <source>
        <strain evidence="3">NIES 3701</strain>
    </source>
</reference>
<feature type="region of interest" description="Disordered" evidence="1">
    <location>
        <begin position="1"/>
        <end position="22"/>
    </location>
</feature>
<dbReference type="EMBL" id="BRXY01000183">
    <property type="protein sequence ID" value="GMH74853.1"/>
    <property type="molecule type" value="Genomic_DNA"/>
</dbReference>
<dbReference type="OrthoDB" id="10418726at2759"/>